<accession>A0A197K4I3</accession>
<name>A0A197K4I3_9FUNG</name>
<dbReference type="InterPro" id="IPR035979">
    <property type="entry name" value="RBD_domain_sf"/>
</dbReference>
<dbReference type="InterPro" id="IPR000504">
    <property type="entry name" value="RRM_dom"/>
</dbReference>
<evidence type="ECO:0000256" key="2">
    <source>
        <dbReference type="PROSITE-ProRule" id="PRU00176"/>
    </source>
</evidence>
<dbReference type="OrthoDB" id="48651at2759"/>
<feature type="compositionally biased region" description="Basic and acidic residues" evidence="3">
    <location>
        <begin position="298"/>
        <end position="344"/>
    </location>
</feature>
<feature type="region of interest" description="Disordered" evidence="3">
    <location>
        <begin position="153"/>
        <end position="353"/>
    </location>
</feature>
<feature type="compositionally biased region" description="Basic and acidic residues" evidence="3">
    <location>
        <begin position="55"/>
        <end position="65"/>
    </location>
</feature>
<evidence type="ECO:0000256" key="3">
    <source>
        <dbReference type="SAM" id="MobiDB-lite"/>
    </source>
</evidence>
<evidence type="ECO:0000256" key="1">
    <source>
        <dbReference type="ARBA" id="ARBA00022884"/>
    </source>
</evidence>
<dbReference type="PANTHER" id="PTHR23236:SF11">
    <property type="entry name" value="EUKARYOTIC TRANSLATION INITIATION FACTOR 4H"/>
    <property type="match status" value="1"/>
</dbReference>
<dbReference type="Proteomes" id="UP000078512">
    <property type="component" value="Unassembled WGS sequence"/>
</dbReference>
<protein>
    <submittedName>
        <fullName evidence="5">RNA-binding domain-containing protein</fullName>
    </submittedName>
</protein>
<feature type="compositionally biased region" description="Basic and acidic residues" evidence="3">
    <location>
        <begin position="233"/>
        <end position="246"/>
    </location>
</feature>
<dbReference type="GO" id="GO:0005737">
    <property type="term" value="C:cytoplasm"/>
    <property type="evidence" value="ECO:0007669"/>
    <property type="project" value="EnsemblFungi"/>
</dbReference>
<dbReference type="Pfam" id="PF00076">
    <property type="entry name" value="RRM_1"/>
    <property type="match status" value="1"/>
</dbReference>
<keyword evidence="6" id="KW-1185">Reference proteome</keyword>
<dbReference type="PROSITE" id="PS50102">
    <property type="entry name" value="RRM"/>
    <property type="match status" value="1"/>
</dbReference>
<reference evidence="5 6" key="1">
    <citation type="submission" date="2016-05" db="EMBL/GenBank/DDBJ databases">
        <title>Genome sequencing reveals origins of a unique bacterial endosymbiosis in the earliest lineages of terrestrial Fungi.</title>
        <authorList>
            <consortium name="DOE Joint Genome Institute"/>
            <person name="Uehling J."/>
            <person name="Gryganskyi A."/>
            <person name="Hameed K."/>
            <person name="Tschaplinski T."/>
            <person name="Misztal P."/>
            <person name="Wu S."/>
            <person name="Desiro A."/>
            <person name="Vande Pol N."/>
            <person name="Du Z.-Y."/>
            <person name="Zienkiewicz A."/>
            <person name="Zienkiewicz K."/>
            <person name="Morin E."/>
            <person name="Tisserant E."/>
            <person name="Splivallo R."/>
            <person name="Hainaut M."/>
            <person name="Henrissat B."/>
            <person name="Ohm R."/>
            <person name="Kuo A."/>
            <person name="Yan J."/>
            <person name="Lipzen A."/>
            <person name="Nolan M."/>
            <person name="Labutti K."/>
            <person name="Barry K."/>
            <person name="Goldstein A."/>
            <person name="Labbe J."/>
            <person name="Schadt C."/>
            <person name="Tuskan G."/>
            <person name="Grigoriev I."/>
            <person name="Martin F."/>
            <person name="Vilgalys R."/>
            <person name="Bonito G."/>
        </authorList>
    </citation>
    <scope>NUCLEOTIDE SEQUENCE [LARGE SCALE GENOMIC DNA]</scope>
    <source>
        <strain evidence="5 6">AG-77</strain>
    </source>
</reference>
<evidence type="ECO:0000313" key="5">
    <source>
        <dbReference type="EMBL" id="OAQ32390.1"/>
    </source>
</evidence>
<organism evidence="5 6">
    <name type="scientific">Linnemannia elongata AG-77</name>
    <dbReference type="NCBI Taxonomy" id="1314771"/>
    <lineage>
        <taxon>Eukaryota</taxon>
        <taxon>Fungi</taxon>
        <taxon>Fungi incertae sedis</taxon>
        <taxon>Mucoromycota</taxon>
        <taxon>Mortierellomycotina</taxon>
        <taxon>Mortierellomycetes</taxon>
        <taxon>Mortierellales</taxon>
        <taxon>Mortierellaceae</taxon>
        <taxon>Linnemannia</taxon>
    </lineage>
</organism>
<feature type="domain" description="RRM" evidence="4">
    <location>
        <begin position="79"/>
        <end position="154"/>
    </location>
</feature>
<dbReference type="GO" id="GO:0003723">
    <property type="term" value="F:RNA binding"/>
    <property type="evidence" value="ECO:0007669"/>
    <property type="project" value="UniProtKB-UniRule"/>
</dbReference>
<feature type="region of interest" description="Disordered" evidence="3">
    <location>
        <begin position="1"/>
        <end position="76"/>
    </location>
</feature>
<sequence>MALSDFLSDPSTGSWADEMDDLPSAPAAVSQGDNFRSGGFGDDRGGRGFSSRGGFGDREERESRYPARTPVELPTRPPYTIHLGNIAFDTTDADVEGFFNESKVTSIRIMKDFEDKPKGFGYVEFDSLDSLKKALERNQQSLCGRNVRVSVAEPPREREVREDRTAGEWRRAEPVAPPAGRFGNDRYADRGDRAPRGDREFGSRFNNSERPPDRTAVNSWRREEPLPASETRPGWEKPREREHRDTSWGGGQGFANRTPPAPATRKKLELKPRSAEAPAAAANNSAAKSSPFGAAKPIDSDEAIRRVEEKLKQEQQEKKEAADKLRKEKEAKKPAAKAEEKVAEPEAAAEAQA</sequence>
<dbReference type="Gene3D" id="3.30.70.330">
    <property type="match status" value="1"/>
</dbReference>
<dbReference type="AlphaFoldDB" id="A0A197K4I3"/>
<dbReference type="PANTHER" id="PTHR23236">
    <property type="entry name" value="EUKARYOTIC TRANSLATION INITIATION FACTOR 4B/4H"/>
    <property type="match status" value="1"/>
</dbReference>
<gene>
    <name evidence="5" type="ORF">K457DRAFT_305934</name>
</gene>
<feature type="compositionally biased region" description="Basic and acidic residues" evidence="3">
    <location>
        <begin position="154"/>
        <end position="173"/>
    </location>
</feature>
<dbReference type="STRING" id="1314771.A0A197K4I3"/>
<dbReference type="InterPro" id="IPR012677">
    <property type="entry name" value="Nucleotide-bd_a/b_plait_sf"/>
</dbReference>
<dbReference type="EMBL" id="KV442025">
    <property type="protein sequence ID" value="OAQ32390.1"/>
    <property type="molecule type" value="Genomic_DNA"/>
</dbReference>
<dbReference type="GO" id="GO:0005730">
    <property type="term" value="C:nucleolus"/>
    <property type="evidence" value="ECO:0007669"/>
    <property type="project" value="TreeGrafter"/>
</dbReference>
<evidence type="ECO:0000313" key="6">
    <source>
        <dbReference type="Proteomes" id="UP000078512"/>
    </source>
</evidence>
<proteinExistence type="predicted"/>
<feature type="compositionally biased region" description="Low complexity" evidence="3">
    <location>
        <begin position="275"/>
        <end position="291"/>
    </location>
</feature>
<dbReference type="SMART" id="SM00360">
    <property type="entry name" value="RRM"/>
    <property type="match status" value="1"/>
</dbReference>
<dbReference type="SUPFAM" id="SSF54928">
    <property type="entry name" value="RNA-binding domain, RBD"/>
    <property type="match status" value="1"/>
</dbReference>
<keyword evidence="1 2" id="KW-0694">RNA-binding</keyword>
<evidence type="ECO:0000259" key="4">
    <source>
        <dbReference type="PROSITE" id="PS50102"/>
    </source>
</evidence>
<feature type="compositionally biased region" description="Basic and acidic residues" evidence="3">
    <location>
        <begin position="183"/>
        <end position="202"/>
    </location>
</feature>